<dbReference type="Gene3D" id="3.30.450.20">
    <property type="entry name" value="PAS domain"/>
    <property type="match status" value="2"/>
</dbReference>
<dbReference type="CDD" id="cd00130">
    <property type="entry name" value="PAS"/>
    <property type="match status" value="2"/>
</dbReference>
<feature type="domain" description="PAC" evidence="4">
    <location>
        <begin position="79"/>
        <end position="136"/>
    </location>
</feature>
<dbReference type="Gene3D" id="1.10.287.950">
    <property type="entry name" value="Methyl-accepting chemotaxis protein"/>
    <property type="match status" value="1"/>
</dbReference>
<dbReference type="InterPro" id="IPR050903">
    <property type="entry name" value="Bact_Chemotaxis_MeTrfase"/>
</dbReference>
<dbReference type="PRINTS" id="PR00260">
    <property type="entry name" value="CHEMTRNSDUCR"/>
</dbReference>
<evidence type="ECO:0000313" key="5">
    <source>
        <dbReference type="EMBL" id="PZQ44372.1"/>
    </source>
</evidence>
<sequence length="496" mass="54526">MVFFKSPEHHEMSAKLSALNKSQAVIEFNLDGIIQYANANFLNAVGYSLGDIVGKHHRMFVEPPYEISDDYRNFWNSLRQGEFQAATYKRLGNNKKEIWIQASYNPIFDKSGKAYKVVKYATDITEQIVQNADYKGQIEAIGKSQAVITFTLQGHIIWANGNFLSAMGYTLEEIQGKHHSMFAEREYAASQDYNNFWEALRRGQYQASEYKRIGKAGKEVWIQASYNPIFDPDGNVFKVVKYATDITKQVQSRTEKYRVGEMVDKNLGSIAHAIENASRQTTSAALASTQAATTVQTIAAGAEELNSSIREISESMSHSKISIEQAIDLTDQADKSTQALSRTAEQMGGIVNIIQDIANQINLLALNATIESARAGEAGKGFAVVASEVKNLATQVGQATDKISSEISGMQDVSGSVVRSLSAIKTAINSIQESVTGVASAIEEQSVVTSEMSSHMQTASIACSEVDENLKHILTSMEVSNQYTQEVQQMSKNLVA</sequence>
<dbReference type="Proteomes" id="UP000249417">
    <property type="component" value="Unassembled WGS sequence"/>
</dbReference>
<evidence type="ECO:0000259" key="3">
    <source>
        <dbReference type="PROSITE" id="PS50112"/>
    </source>
</evidence>
<feature type="domain" description="Methyl-accepting transducer" evidence="2">
    <location>
        <begin position="259"/>
        <end position="488"/>
    </location>
</feature>
<dbReference type="GO" id="GO:0006935">
    <property type="term" value="P:chemotaxis"/>
    <property type="evidence" value="ECO:0007669"/>
    <property type="project" value="InterPro"/>
</dbReference>
<dbReference type="SMART" id="SM00283">
    <property type="entry name" value="MA"/>
    <property type="match status" value="1"/>
</dbReference>
<evidence type="ECO:0000259" key="4">
    <source>
        <dbReference type="PROSITE" id="PS50113"/>
    </source>
</evidence>
<dbReference type="SUPFAM" id="SSF58104">
    <property type="entry name" value="Methyl-accepting chemotaxis protein (MCP) signaling domain"/>
    <property type="match status" value="1"/>
</dbReference>
<reference evidence="5 6" key="1">
    <citation type="submission" date="2017-08" db="EMBL/GenBank/DDBJ databases">
        <title>Infants hospitalized years apart are colonized by the same room-sourced microbial strains.</title>
        <authorList>
            <person name="Brooks B."/>
            <person name="Olm M.R."/>
            <person name="Firek B.A."/>
            <person name="Baker R."/>
            <person name="Thomas B.C."/>
            <person name="Morowitz M.J."/>
            <person name="Banfield J.F."/>
        </authorList>
    </citation>
    <scope>NUCLEOTIDE SEQUENCE [LARGE SCALE GENOMIC DNA]</scope>
    <source>
        <strain evidence="5">S2_005_002_R2_29</strain>
    </source>
</reference>
<evidence type="ECO:0000256" key="1">
    <source>
        <dbReference type="PROSITE-ProRule" id="PRU00284"/>
    </source>
</evidence>
<evidence type="ECO:0000313" key="6">
    <source>
        <dbReference type="Proteomes" id="UP000249417"/>
    </source>
</evidence>
<dbReference type="PROSITE" id="PS50112">
    <property type="entry name" value="PAS"/>
    <property type="match status" value="1"/>
</dbReference>
<dbReference type="SUPFAM" id="SSF55785">
    <property type="entry name" value="PYP-like sensor domain (PAS domain)"/>
    <property type="match status" value="2"/>
</dbReference>
<feature type="domain" description="PAC" evidence="4">
    <location>
        <begin position="206"/>
        <end position="258"/>
    </location>
</feature>
<dbReference type="PANTHER" id="PTHR24422">
    <property type="entry name" value="CHEMOTAXIS PROTEIN METHYLTRANSFERASE"/>
    <property type="match status" value="1"/>
</dbReference>
<dbReference type="InterPro" id="IPR035965">
    <property type="entry name" value="PAS-like_dom_sf"/>
</dbReference>
<keyword evidence="1" id="KW-0807">Transducer</keyword>
<accession>A0A2W5MSZ7</accession>
<dbReference type="Pfam" id="PF08447">
    <property type="entry name" value="PAS_3"/>
    <property type="match status" value="2"/>
</dbReference>
<dbReference type="GO" id="GO:0016020">
    <property type="term" value="C:membrane"/>
    <property type="evidence" value="ECO:0007669"/>
    <property type="project" value="InterPro"/>
</dbReference>
<dbReference type="PROSITE" id="PS50111">
    <property type="entry name" value="CHEMOTAXIS_TRANSDUC_2"/>
    <property type="match status" value="1"/>
</dbReference>
<dbReference type="Pfam" id="PF00015">
    <property type="entry name" value="MCPsignal"/>
    <property type="match status" value="1"/>
</dbReference>
<evidence type="ECO:0000259" key="2">
    <source>
        <dbReference type="PROSITE" id="PS50111"/>
    </source>
</evidence>
<protein>
    <submittedName>
        <fullName evidence="5">Chemotaxis protein</fullName>
    </submittedName>
</protein>
<name>A0A2W5MSZ7_9BACT</name>
<proteinExistence type="predicted"/>
<dbReference type="AlphaFoldDB" id="A0A2W5MSZ7"/>
<dbReference type="InterPro" id="IPR000014">
    <property type="entry name" value="PAS"/>
</dbReference>
<dbReference type="InterPro" id="IPR001610">
    <property type="entry name" value="PAC"/>
</dbReference>
<dbReference type="SMART" id="SM00086">
    <property type="entry name" value="PAC"/>
    <property type="match status" value="2"/>
</dbReference>
<dbReference type="PROSITE" id="PS50113">
    <property type="entry name" value="PAC"/>
    <property type="match status" value="2"/>
</dbReference>
<dbReference type="GO" id="GO:0004888">
    <property type="term" value="F:transmembrane signaling receptor activity"/>
    <property type="evidence" value="ECO:0007669"/>
    <property type="project" value="InterPro"/>
</dbReference>
<dbReference type="InterPro" id="IPR004090">
    <property type="entry name" value="Chemotax_Me-accpt_rcpt"/>
</dbReference>
<feature type="domain" description="PAS" evidence="3">
    <location>
        <begin position="25"/>
        <end position="63"/>
    </location>
</feature>
<dbReference type="PANTHER" id="PTHR24422:SF10">
    <property type="entry name" value="CHEMOTAXIS PROTEIN METHYLTRANSFERASE 2"/>
    <property type="match status" value="1"/>
</dbReference>
<dbReference type="NCBIfam" id="TIGR00229">
    <property type="entry name" value="sensory_box"/>
    <property type="match status" value="2"/>
</dbReference>
<comment type="caution">
    <text evidence="5">The sequence shown here is derived from an EMBL/GenBank/DDBJ whole genome shotgun (WGS) entry which is preliminary data.</text>
</comment>
<dbReference type="InterPro" id="IPR013655">
    <property type="entry name" value="PAS_fold_3"/>
</dbReference>
<dbReference type="EMBL" id="QFQB01000096">
    <property type="protein sequence ID" value="PZQ44372.1"/>
    <property type="molecule type" value="Genomic_DNA"/>
</dbReference>
<dbReference type="GO" id="GO:0007165">
    <property type="term" value="P:signal transduction"/>
    <property type="evidence" value="ECO:0007669"/>
    <property type="project" value="UniProtKB-KW"/>
</dbReference>
<dbReference type="SMART" id="SM00091">
    <property type="entry name" value="PAS"/>
    <property type="match status" value="2"/>
</dbReference>
<organism evidence="5 6">
    <name type="scientific">Micavibrio aeruginosavorus</name>
    <dbReference type="NCBI Taxonomy" id="349221"/>
    <lineage>
        <taxon>Bacteria</taxon>
        <taxon>Pseudomonadati</taxon>
        <taxon>Bdellovibrionota</taxon>
        <taxon>Bdellovibrionia</taxon>
        <taxon>Bdellovibrionales</taxon>
        <taxon>Pseudobdellovibrionaceae</taxon>
        <taxon>Micavibrio</taxon>
    </lineage>
</organism>
<dbReference type="InterPro" id="IPR000700">
    <property type="entry name" value="PAS-assoc_C"/>
</dbReference>
<gene>
    <name evidence="5" type="ORF">DI551_10285</name>
</gene>
<dbReference type="InterPro" id="IPR004089">
    <property type="entry name" value="MCPsignal_dom"/>
</dbReference>